<evidence type="ECO:0000313" key="2">
    <source>
        <dbReference type="Proteomes" id="UP000643701"/>
    </source>
</evidence>
<dbReference type="RefSeq" id="WP_166400645.1">
    <property type="nucleotide sequence ID" value="NZ_JAANAS010000063.1"/>
</dbReference>
<dbReference type="EMBL" id="JAANAS010000063">
    <property type="protein sequence ID" value="NGZ90396.1"/>
    <property type="molecule type" value="Genomic_DNA"/>
</dbReference>
<accession>A0A967E741</accession>
<sequence>MIILLIILVLGCTSNTKKSENHSETKALFEWIASRNSDEWAYIRGKENQKEFSFIGTLHDDGQAPSPSRSKLMSSYETIIDIHSHYGTALYDFEYV</sequence>
<protein>
    <submittedName>
        <fullName evidence="1">Uncharacterized protein</fullName>
    </submittedName>
</protein>
<dbReference type="Proteomes" id="UP000643701">
    <property type="component" value="Unassembled WGS sequence"/>
</dbReference>
<organism evidence="1 2">
    <name type="scientific">Psychroflexus maritimus</name>
    <dbReference type="NCBI Taxonomy" id="2714865"/>
    <lineage>
        <taxon>Bacteria</taxon>
        <taxon>Pseudomonadati</taxon>
        <taxon>Bacteroidota</taxon>
        <taxon>Flavobacteriia</taxon>
        <taxon>Flavobacteriales</taxon>
        <taxon>Flavobacteriaceae</taxon>
        <taxon>Psychroflexus</taxon>
    </lineage>
</organism>
<dbReference type="InterPro" id="IPR028218">
    <property type="entry name" value="Toxin-JAB1"/>
</dbReference>
<dbReference type="Pfam" id="PF15659">
    <property type="entry name" value="Toxin-JAB1"/>
    <property type="match status" value="1"/>
</dbReference>
<proteinExistence type="predicted"/>
<gene>
    <name evidence="1" type="ORF">G7034_09020</name>
</gene>
<reference evidence="1" key="1">
    <citation type="submission" date="2020-03" db="EMBL/GenBank/DDBJ databases">
        <title>Psychroflexus Maritimus sp. nov., isolate from marine sediment.</title>
        <authorList>
            <person name="Zhong Y.-L."/>
        </authorList>
    </citation>
    <scope>NUCLEOTIDE SEQUENCE</scope>
    <source>
        <strain evidence="1">C1</strain>
    </source>
</reference>
<comment type="caution">
    <text evidence="1">The sequence shown here is derived from an EMBL/GenBank/DDBJ whole genome shotgun (WGS) entry which is preliminary data.</text>
</comment>
<name>A0A967E741_9FLAO</name>
<keyword evidence="2" id="KW-1185">Reference proteome</keyword>
<evidence type="ECO:0000313" key="1">
    <source>
        <dbReference type="EMBL" id="NGZ90396.1"/>
    </source>
</evidence>
<dbReference type="AlphaFoldDB" id="A0A967E741"/>